<keyword evidence="3" id="KW-1185">Reference proteome</keyword>
<feature type="chain" id="PRO_5004672194" description="SAG family member" evidence="1">
    <location>
        <begin position="24"/>
        <end position="179"/>
    </location>
</feature>
<protein>
    <recommendedName>
        <fullName evidence="4">SAG family member</fullName>
    </recommendedName>
</protein>
<accession>U6JVR1</accession>
<dbReference type="AlphaFoldDB" id="U6JVR1"/>
<dbReference type="OrthoDB" id="350808at2759"/>
<dbReference type="VEuPathDB" id="ToxoDB:EMH_0099230"/>
<dbReference type="EMBL" id="HG680937">
    <property type="protein sequence ID" value="CDJ28152.1"/>
    <property type="molecule type" value="Genomic_DNA"/>
</dbReference>
<organism evidence="2 3">
    <name type="scientific">Eimeria mitis</name>
    <dbReference type="NCBI Taxonomy" id="44415"/>
    <lineage>
        <taxon>Eukaryota</taxon>
        <taxon>Sar</taxon>
        <taxon>Alveolata</taxon>
        <taxon>Apicomplexa</taxon>
        <taxon>Conoidasida</taxon>
        <taxon>Coccidia</taxon>
        <taxon>Eucoccidiorida</taxon>
        <taxon>Eimeriorina</taxon>
        <taxon>Eimeriidae</taxon>
        <taxon>Eimeria</taxon>
    </lineage>
</organism>
<evidence type="ECO:0000313" key="2">
    <source>
        <dbReference type="EMBL" id="CDJ28152.1"/>
    </source>
</evidence>
<reference evidence="2" key="2">
    <citation type="submission" date="2013-10" db="EMBL/GenBank/DDBJ databases">
        <authorList>
            <person name="Aslett M."/>
        </authorList>
    </citation>
    <scope>NUCLEOTIDE SEQUENCE [LARGE SCALE GENOMIC DNA]</scope>
    <source>
        <strain evidence="2">Houghton</strain>
    </source>
</reference>
<dbReference type="RefSeq" id="XP_013350729.1">
    <property type="nucleotide sequence ID" value="XM_013495275.1"/>
</dbReference>
<evidence type="ECO:0000256" key="1">
    <source>
        <dbReference type="SAM" id="SignalP"/>
    </source>
</evidence>
<reference evidence="2" key="1">
    <citation type="submission" date="2013-10" db="EMBL/GenBank/DDBJ databases">
        <title>Genomic analysis of the causative agents of coccidiosis in chickens.</title>
        <authorList>
            <person name="Reid A.J."/>
            <person name="Blake D."/>
            <person name="Billington K."/>
            <person name="Browne H."/>
            <person name="Dunn M."/>
            <person name="Hung S."/>
            <person name="Kawahara F."/>
            <person name="Miranda-Saavedra D."/>
            <person name="Mourier T."/>
            <person name="Nagra H."/>
            <person name="Otto T.D."/>
            <person name="Rawlings N."/>
            <person name="Sanchez A."/>
            <person name="Sanders M."/>
            <person name="Subramaniam C."/>
            <person name="Tay Y."/>
            <person name="Dear P."/>
            <person name="Doerig C."/>
            <person name="Gruber A."/>
            <person name="Parkinson J."/>
            <person name="Shirley M."/>
            <person name="Wan K.L."/>
            <person name="Berriman M."/>
            <person name="Tomley F."/>
            <person name="Pain A."/>
        </authorList>
    </citation>
    <scope>NUCLEOTIDE SEQUENCE [LARGE SCALE GENOMIC DNA]</scope>
    <source>
        <strain evidence="2">Houghton</strain>
    </source>
</reference>
<feature type="signal peptide" evidence="1">
    <location>
        <begin position="1"/>
        <end position="23"/>
    </location>
</feature>
<name>U6JVR1_9EIME</name>
<evidence type="ECO:0008006" key="4">
    <source>
        <dbReference type="Google" id="ProtNLM"/>
    </source>
</evidence>
<keyword evidence="1" id="KW-0732">Signal</keyword>
<gene>
    <name evidence="2" type="ORF">EMH_0099230</name>
</gene>
<dbReference type="GeneID" id="25383827"/>
<sequence length="179" mass="19013">MASLYKTAAAVCLVALCGLQTEASNPTYKFTVEEVQADAYMSANLARNGKLPVRISVVTKDDTLVDSLRSAVKAATGENAEACEGLITSDLKETFHHTFEYTEDAEATPNYRQLLQKAVEAGLAAFDEEYFNGLVARTTALKDMTADDLQTPVGDGAEAAAVRTILIAGLVAMLTVVSA</sequence>
<dbReference type="Proteomes" id="UP000030744">
    <property type="component" value="Unassembled WGS sequence"/>
</dbReference>
<evidence type="ECO:0000313" key="3">
    <source>
        <dbReference type="Proteomes" id="UP000030744"/>
    </source>
</evidence>
<proteinExistence type="predicted"/>